<organism evidence="2 3">
    <name type="scientific">Geranomyces variabilis</name>
    <dbReference type="NCBI Taxonomy" id="109894"/>
    <lineage>
        <taxon>Eukaryota</taxon>
        <taxon>Fungi</taxon>
        <taxon>Fungi incertae sedis</taxon>
        <taxon>Chytridiomycota</taxon>
        <taxon>Chytridiomycota incertae sedis</taxon>
        <taxon>Chytridiomycetes</taxon>
        <taxon>Spizellomycetales</taxon>
        <taxon>Powellomycetaceae</taxon>
        <taxon>Geranomyces</taxon>
    </lineage>
</organism>
<evidence type="ECO:0000313" key="3">
    <source>
        <dbReference type="Proteomes" id="UP001212152"/>
    </source>
</evidence>
<evidence type="ECO:0000313" key="2">
    <source>
        <dbReference type="EMBL" id="KAJ3184251.1"/>
    </source>
</evidence>
<accession>A0AAD5XTF0</accession>
<feature type="signal peptide" evidence="1">
    <location>
        <begin position="1"/>
        <end position="17"/>
    </location>
</feature>
<keyword evidence="1" id="KW-0732">Signal</keyword>
<reference evidence="2" key="1">
    <citation type="submission" date="2020-05" db="EMBL/GenBank/DDBJ databases">
        <title>Phylogenomic resolution of chytrid fungi.</title>
        <authorList>
            <person name="Stajich J.E."/>
            <person name="Amses K."/>
            <person name="Simmons R."/>
            <person name="Seto K."/>
            <person name="Myers J."/>
            <person name="Bonds A."/>
            <person name="Quandt C.A."/>
            <person name="Barry K."/>
            <person name="Liu P."/>
            <person name="Grigoriev I."/>
            <person name="Longcore J.E."/>
            <person name="James T.Y."/>
        </authorList>
    </citation>
    <scope>NUCLEOTIDE SEQUENCE</scope>
    <source>
        <strain evidence="2">JEL0379</strain>
    </source>
</reference>
<keyword evidence="3" id="KW-1185">Reference proteome</keyword>
<sequence length="156" mass="16979">MRIATILALSFAAVASASNNYHPSYSPQISVQLADSYNVQVLGNGGVNKEGCFNIVDDADPMKQAGVVHAMVNSNDITAFFYTSPDCVRATRIFKKPEQEVKFSENPLLARSVRIINPELMKQQQADSGNGAKARGVNAWNSWINANRYRGGRGGN</sequence>
<proteinExistence type="predicted"/>
<dbReference type="EMBL" id="JADGJQ010000004">
    <property type="protein sequence ID" value="KAJ3184251.1"/>
    <property type="molecule type" value="Genomic_DNA"/>
</dbReference>
<comment type="caution">
    <text evidence="2">The sequence shown here is derived from an EMBL/GenBank/DDBJ whole genome shotgun (WGS) entry which is preliminary data.</text>
</comment>
<evidence type="ECO:0000256" key="1">
    <source>
        <dbReference type="SAM" id="SignalP"/>
    </source>
</evidence>
<dbReference type="Proteomes" id="UP001212152">
    <property type="component" value="Unassembled WGS sequence"/>
</dbReference>
<gene>
    <name evidence="2" type="ORF">HDU87_005098</name>
</gene>
<feature type="chain" id="PRO_5042058926" evidence="1">
    <location>
        <begin position="18"/>
        <end position="156"/>
    </location>
</feature>
<protein>
    <submittedName>
        <fullName evidence="2">Uncharacterized protein</fullName>
    </submittedName>
</protein>
<dbReference type="AlphaFoldDB" id="A0AAD5XTF0"/>
<name>A0AAD5XTF0_9FUNG</name>